<reference evidence="2" key="2">
    <citation type="submission" date="2021-09" db="EMBL/GenBank/DDBJ databases">
        <authorList>
            <person name="Jia N."/>
            <person name="Wang J."/>
            <person name="Shi W."/>
            <person name="Du L."/>
            <person name="Sun Y."/>
            <person name="Zhan W."/>
            <person name="Jiang J."/>
            <person name="Wang Q."/>
            <person name="Zhang B."/>
            <person name="Ji P."/>
            <person name="Sakyi L.B."/>
            <person name="Cui X."/>
            <person name="Yuan T."/>
            <person name="Jiang B."/>
            <person name="Yang W."/>
            <person name="Lam T.T.-Y."/>
            <person name="Chang Q."/>
            <person name="Ding S."/>
            <person name="Wang X."/>
            <person name="Zhu J."/>
            <person name="Ruan X."/>
            <person name="Zhao L."/>
            <person name="Wei J."/>
            <person name="Que T."/>
            <person name="Du C."/>
            <person name="Cheng J."/>
            <person name="Dai P."/>
            <person name="Han X."/>
            <person name="Huang E."/>
            <person name="Gao Y."/>
            <person name="Liu J."/>
            <person name="Shao H."/>
            <person name="Ye R."/>
            <person name="Li L."/>
            <person name="Wei W."/>
            <person name="Wang X."/>
            <person name="Wang C."/>
            <person name="Huo Q."/>
            <person name="Li W."/>
            <person name="Guo W."/>
            <person name="Chen H."/>
            <person name="Chen S."/>
            <person name="Zhou L."/>
            <person name="Zhou L."/>
            <person name="Ni X."/>
            <person name="Tian J."/>
            <person name="Zhou Y."/>
            <person name="Sheng Y."/>
            <person name="Liu T."/>
            <person name="Pan Y."/>
            <person name="Xia L."/>
            <person name="Li J."/>
            <person name="Zhao F."/>
            <person name="Cao W."/>
        </authorList>
    </citation>
    <scope>NUCLEOTIDE SEQUENCE</scope>
    <source>
        <strain evidence="2">Rsan-2018</strain>
        <tissue evidence="2">Larvae</tissue>
    </source>
</reference>
<dbReference type="VEuPathDB" id="VectorBase:RSAN_026874"/>
<proteinExistence type="predicted"/>
<protein>
    <submittedName>
        <fullName evidence="2">Uncharacterized protein</fullName>
    </submittedName>
</protein>
<dbReference type="EMBL" id="JABSTV010001248">
    <property type="protein sequence ID" value="KAH7968618.1"/>
    <property type="molecule type" value="Genomic_DNA"/>
</dbReference>
<evidence type="ECO:0000313" key="3">
    <source>
        <dbReference type="Proteomes" id="UP000821837"/>
    </source>
</evidence>
<evidence type="ECO:0000256" key="1">
    <source>
        <dbReference type="SAM" id="MobiDB-lite"/>
    </source>
</evidence>
<dbReference type="Proteomes" id="UP000821837">
    <property type="component" value="Unassembled WGS sequence"/>
</dbReference>
<keyword evidence="3" id="KW-1185">Reference proteome</keyword>
<accession>A0A9D4Q6R7</accession>
<feature type="region of interest" description="Disordered" evidence="1">
    <location>
        <begin position="96"/>
        <end position="119"/>
    </location>
</feature>
<feature type="compositionally biased region" description="Low complexity" evidence="1">
    <location>
        <begin position="103"/>
        <end position="119"/>
    </location>
</feature>
<dbReference type="AlphaFoldDB" id="A0A9D4Q6R7"/>
<organism evidence="2 3">
    <name type="scientific">Rhipicephalus sanguineus</name>
    <name type="common">Brown dog tick</name>
    <name type="synonym">Ixodes sanguineus</name>
    <dbReference type="NCBI Taxonomy" id="34632"/>
    <lineage>
        <taxon>Eukaryota</taxon>
        <taxon>Metazoa</taxon>
        <taxon>Ecdysozoa</taxon>
        <taxon>Arthropoda</taxon>
        <taxon>Chelicerata</taxon>
        <taxon>Arachnida</taxon>
        <taxon>Acari</taxon>
        <taxon>Parasitiformes</taxon>
        <taxon>Ixodida</taxon>
        <taxon>Ixodoidea</taxon>
        <taxon>Ixodidae</taxon>
        <taxon>Rhipicephalinae</taxon>
        <taxon>Rhipicephalus</taxon>
        <taxon>Rhipicephalus</taxon>
    </lineage>
</organism>
<comment type="caution">
    <text evidence="2">The sequence shown here is derived from an EMBL/GenBank/DDBJ whole genome shotgun (WGS) entry which is preliminary data.</text>
</comment>
<sequence length="195" mass="21541">MALPRAARASALWRRFGLQPAVAYVDAAPYRHYTHSPRSCSQRKLPPTHYYGLRLHFHLCRGRRGCERVAPPAAGILRSGTTPSRPIYIIWDRASPPPPGMDTRGATRSSRTTTSHCTTASLPSLSPHCTNSFPSITNTYGANFSPARLALFHPGTYSPACRLCGSSNANYDHILFSCPASWQLRRPQQWGGCFV</sequence>
<reference evidence="2" key="1">
    <citation type="journal article" date="2020" name="Cell">
        <title>Large-Scale Comparative Analyses of Tick Genomes Elucidate Their Genetic Diversity and Vector Capacities.</title>
        <authorList>
            <consortium name="Tick Genome and Microbiome Consortium (TIGMIC)"/>
            <person name="Jia N."/>
            <person name="Wang J."/>
            <person name="Shi W."/>
            <person name="Du L."/>
            <person name="Sun Y."/>
            <person name="Zhan W."/>
            <person name="Jiang J.F."/>
            <person name="Wang Q."/>
            <person name="Zhang B."/>
            <person name="Ji P."/>
            <person name="Bell-Sakyi L."/>
            <person name="Cui X.M."/>
            <person name="Yuan T.T."/>
            <person name="Jiang B.G."/>
            <person name="Yang W.F."/>
            <person name="Lam T.T."/>
            <person name="Chang Q.C."/>
            <person name="Ding S.J."/>
            <person name="Wang X.J."/>
            <person name="Zhu J.G."/>
            <person name="Ruan X.D."/>
            <person name="Zhao L."/>
            <person name="Wei J.T."/>
            <person name="Ye R.Z."/>
            <person name="Que T.C."/>
            <person name="Du C.H."/>
            <person name="Zhou Y.H."/>
            <person name="Cheng J.X."/>
            <person name="Dai P.F."/>
            <person name="Guo W.B."/>
            <person name="Han X.H."/>
            <person name="Huang E.J."/>
            <person name="Li L.F."/>
            <person name="Wei W."/>
            <person name="Gao Y.C."/>
            <person name="Liu J.Z."/>
            <person name="Shao H.Z."/>
            <person name="Wang X."/>
            <person name="Wang C.C."/>
            <person name="Yang T.C."/>
            <person name="Huo Q.B."/>
            <person name="Li W."/>
            <person name="Chen H.Y."/>
            <person name="Chen S.E."/>
            <person name="Zhou L.G."/>
            <person name="Ni X.B."/>
            <person name="Tian J.H."/>
            <person name="Sheng Y."/>
            <person name="Liu T."/>
            <person name="Pan Y.S."/>
            <person name="Xia L.Y."/>
            <person name="Li J."/>
            <person name="Zhao F."/>
            <person name="Cao W.C."/>
        </authorList>
    </citation>
    <scope>NUCLEOTIDE SEQUENCE</scope>
    <source>
        <strain evidence="2">Rsan-2018</strain>
    </source>
</reference>
<evidence type="ECO:0000313" key="2">
    <source>
        <dbReference type="EMBL" id="KAH7968618.1"/>
    </source>
</evidence>
<name>A0A9D4Q6R7_RHISA</name>
<gene>
    <name evidence="2" type="ORF">HPB52_010204</name>
</gene>